<dbReference type="PANTHER" id="PTHR42879:SF2">
    <property type="entry name" value="3-OXOACYL-[ACYL-CARRIER-PROTEIN] REDUCTASE FABG"/>
    <property type="match status" value="1"/>
</dbReference>
<comment type="caution">
    <text evidence="2">The sequence shown here is derived from an EMBL/GenBank/DDBJ whole genome shotgun (WGS) entry which is preliminary data.</text>
</comment>
<accession>A0A0R1MJY3</accession>
<evidence type="ECO:0000313" key="3">
    <source>
        <dbReference type="Proteomes" id="UP000051448"/>
    </source>
</evidence>
<dbReference type="AlphaFoldDB" id="A0A0R1MJY3"/>
<dbReference type="EMBL" id="AZDX01000004">
    <property type="protein sequence ID" value="KRL07785.1"/>
    <property type="molecule type" value="Genomic_DNA"/>
</dbReference>
<gene>
    <name evidence="2" type="ORF">FC92_GL001356</name>
</gene>
<dbReference type="InterPro" id="IPR036291">
    <property type="entry name" value="NAD(P)-bd_dom_sf"/>
</dbReference>
<dbReference type="RefSeq" id="WP_057868871.1">
    <property type="nucleotide sequence ID" value="NZ_AZDX01000004.1"/>
</dbReference>
<dbReference type="PANTHER" id="PTHR42879">
    <property type="entry name" value="3-OXOACYL-(ACYL-CARRIER-PROTEIN) REDUCTASE"/>
    <property type="match status" value="1"/>
</dbReference>
<dbReference type="OrthoDB" id="9803333at2"/>
<dbReference type="Proteomes" id="UP000051448">
    <property type="component" value="Unassembled WGS sequence"/>
</dbReference>
<dbReference type="InterPro" id="IPR020904">
    <property type="entry name" value="Sc_DH/Rdtase_CS"/>
</dbReference>
<dbReference type="Pfam" id="PF13561">
    <property type="entry name" value="adh_short_C2"/>
    <property type="match status" value="1"/>
</dbReference>
<dbReference type="CDD" id="cd05233">
    <property type="entry name" value="SDR_c"/>
    <property type="match status" value="1"/>
</dbReference>
<dbReference type="PATRIC" id="fig|1423759.3.peg.1425"/>
<proteinExistence type="inferred from homology"/>
<dbReference type="SUPFAM" id="SSF51735">
    <property type="entry name" value="NAD(P)-binding Rossmann-fold domains"/>
    <property type="match status" value="1"/>
</dbReference>
<dbReference type="GeneID" id="98310645"/>
<protein>
    <submittedName>
        <fullName evidence="2">3-oxoacyl-acyl carrier protein reductase</fullName>
    </submittedName>
</protein>
<dbReference type="Gene3D" id="3.40.50.720">
    <property type="entry name" value="NAD(P)-binding Rossmann-like Domain"/>
    <property type="match status" value="1"/>
</dbReference>
<name>A0A0R1MJY3_9LACO</name>
<evidence type="ECO:0000256" key="1">
    <source>
        <dbReference type="ARBA" id="ARBA00006484"/>
    </source>
</evidence>
<sequence>MKWALVVGASGDIGEKIVLDLAKAGWSLYLHANTGGKRVSKLIDLFRVEYPKQDFLQISTDFNDLKQVENIASQLFTLDALIFAQGTTSYGLFSQSTYANTAKIMQMQVLSPLRLIQLLESKLAKNGYGRIIFLGSVYGGSGSAMEVAYSTAKGALSAFTNAYSKEVASLGITVNVIAPGAVDTKMNSAFSDSQKSAIDNQIPMGRFAVPSEISYWISTVLDEKAGYLTGQTIYVTGGWLK</sequence>
<dbReference type="InterPro" id="IPR050259">
    <property type="entry name" value="SDR"/>
</dbReference>
<evidence type="ECO:0000313" key="2">
    <source>
        <dbReference type="EMBL" id="KRL07785.1"/>
    </source>
</evidence>
<dbReference type="PROSITE" id="PS00061">
    <property type="entry name" value="ADH_SHORT"/>
    <property type="match status" value="1"/>
</dbReference>
<dbReference type="STRING" id="1423759.FC92_GL001356"/>
<organism evidence="2 3">
    <name type="scientific">Liquorilactobacillus hordei DSM 19519</name>
    <dbReference type="NCBI Taxonomy" id="1423759"/>
    <lineage>
        <taxon>Bacteria</taxon>
        <taxon>Bacillati</taxon>
        <taxon>Bacillota</taxon>
        <taxon>Bacilli</taxon>
        <taxon>Lactobacillales</taxon>
        <taxon>Lactobacillaceae</taxon>
        <taxon>Liquorilactobacillus</taxon>
    </lineage>
</organism>
<dbReference type="InterPro" id="IPR002347">
    <property type="entry name" value="SDR_fam"/>
</dbReference>
<dbReference type="NCBIfam" id="NF047420">
    <property type="entry name" value="EF_P_mod_YmfI"/>
    <property type="match status" value="1"/>
</dbReference>
<keyword evidence="3" id="KW-1185">Reference proteome</keyword>
<comment type="similarity">
    <text evidence="1">Belongs to the short-chain dehydrogenases/reductases (SDR) family.</text>
</comment>
<dbReference type="GO" id="GO:0032787">
    <property type="term" value="P:monocarboxylic acid metabolic process"/>
    <property type="evidence" value="ECO:0007669"/>
    <property type="project" value="UniProtKB-ARBA"/>
</dbReference>
<reference evidence="2 3" key="1">
    <citation type="journal article" date="2015" name="Genome Announc.">
        <title>Expanding the biotechnology potential of lactobacilli through comparative genomics of 213 strains and associated genera.</title>
        <authorList>
            <person name="Sun Z."/>
            <person name="Harris H.M."/>
            <person name="McCann A."/>
            <person name="Guo C."/>
            <person name="Argimon S."/>
            <person name="Zhang W."/>
            <person name="Yang X."/>
            <person name="Jeffery I.B."/>
            <person name="Cooney J.C."/>
            <person name="Kagawa T.F."/>
            <person name="Liu W."/>
            <person name="Song Y."/>
            <person name="Salvetti E."/>
            <person name="Wrobel A."/>
            <person name="Rasinkangas P."/>
            <person name="Parkhill J."/>
            <person name="Rea M.C."/>
            <person name="O'Sullivan O."/>
            <person name="Ritari J."/>
            <person name="Douillard F.P."/>
            <person name="Paul Ross R."/>
            <person name="Yang R."/>
            <person name="Briner A.E."/>
            <person name="Felis G.E."/>
            <person name="de Vos W.M."/>
            <person name="Barrangou R."/>
            <person name="Klaenhammer T.R."/>
            <person name="Caufield P.W."/>
            <person name="Cui Y."/>
            <person name="Zhang H."/>
            <person name="O'Toole P.W."/>
        </authorList>
    </citation>
    <scope>NUCLEOTIDE SEQUENCE [LARGE SCALE GENOMIC DNA]</scope>
    <source>
        <strain evidence="2 3">DSM 19519</strain>
    </source>
</reference>
<dbReference type="PRINTS" id="PR00081">
    <property type="entry name" value="GDHRDH"/>
</dbReference>